<evidence type="ECO:0000313" key="2">
    <source>
        <dbReference type="EMBL" id="TRX37070.1"/>
    </source>
</evidence>
<dbReference type="OrthoDB" id="1352145at2"/>
<dbReference type="AlphaFoldDB" id="A0A553DWL4"/>
<feature type="signal peptide" evidence="1">
    <location>
        <begin position="1"/>
        <end position="19"/>
    </location>
</feature>
<proteinExistence type="predicted"/>
<accession>A0A553DWL4</accession>
<gene>
    <name evidence="2" type="ORF">FNW21_12820</name>
</gene>
<keyword evidence="3" id="KW-1185">Reference proteome</keyword>
<evidence type="ECO:0008006" key="4">
    <source>
        <dbReference type="Google" id="ProtNLM"/>
    </source>
</evidence>
<evidence type="ECO:0000313" key="3">
    <source>
        <dbReference type="Proteomes" id="UP000316371"/>
    </source>
</evidence>
<reference evidence="2 3" key="1">
    <citation type="submission" date="2019-07" db="EMBL/GenBank/DDBJ databases">
        <title>Novel species of Flavobacterium.</title>
        <authorList>
            <person name="Liu Q."/>
            <person name="Xin Y.-H."/>
        </authorList>
    </citation>
    <scope>NUCLEOTIDE SEQUENCE [LARGE SCALE GENOMIC DNA]</scope>
    <source>
        <strain evidence="2 3">LB1R34</strain>
    </source>
</reference>
<sequence>MKNNKLIILLLLVVSSVFSQEKIDSTKTKIPTPKWALEIGTGNSQGTAPYTDGYFATKNDKVFGDVKLNSISIGARYNYSKLIGFKMDLAFDLYKNNKDSRSKPFEVAQYRTSLQGIINLNTLFKTKNEQPRFTVLLHGGLNVSHFQNVKTVARPKVGGADYFGGFVIGLTPMFRVTNKTSVYFDISSYTNYRQHLAWDGNHSEVSNNLNGHMVSMNLGVSFAIGKK</sequence>
<feature type="chain" id="PRO_5022146344" description="Outer membrane protein beta-barrel domain-containing protein" evidence="1">
    <location>
        <begin position="20"/>
        <end position="227"/>
    </location>
</feature>
<dbReference type="Proteomes" id="UP000316371">
    <property type="component" value="Unassembled WGS sequence"/>
</dbReference>
<dbReference type="EMBL" id="VJZT01000014">
    <property type="protein sequence ID" value="TRX37070.1"/>
    <property type="molecule type" value="Genomic_DNA"/>
</dbReference>
<dbReference type="RefSeq" id="WP_144257152.1">
    <property type="nucleotide sequence ID" value="NZ_VJZT01000014.1"/>
</dbReference>
<comment type="caution">
    <text evidence="2">The sequence shown here is derived from an EMBL/GenBank/DDBJ whole genome shotgun (WGS) entry which is preliminary data.</text>
</comment>
<protein>
    <recommendedName>
        <fullName evidence="4">Outer membrane protein beta-barrel domain-containing protein</fullName>
    </recommendedName>
</protein>
<organism evidence="2 3">
    <name type="scientific">Flavobacterium restrictum</name>
    <dbReference type="NCBI Taxonomy" id="2594428"/>
    <lineage>
        <taxon>Bacteria</taxon>
        <taxon>Pseudomonadati</taxon>
        <taxon>Bacteroidota</taxon>
        <taxon>Flavobacteriia</taxon>
        <taxon>Flavobacteriales</taxon>
        <taxon>Flavobacteriaceae</taxon>
        <taxon>Flavobacterium</taxon>
    </lineage>
</organism>
<keyword evidence="1" id="KW-0732">Signal</keyword>
<evidence type="ECO:0000256" key="1">
    <source>
        <dbReference type="SAM" id="SignalP"/>
    </source>
</evidence>
<name>A0A553DWL4_9FLAO</name>